<feature type="region of interest" description="Disordered" evidence="1">
    <location>
        <begin position="390"/>
        <end position="413"/>
    </location>
</feature>
<keyword evidence="2" id="KW-1185">Reference proteome</keyword>
<sequence length="484" mass="56054">MEGDDEEKTRSIIDAKRKLNSDKSVAKHTLKSEKHDAKHTLKSDKYLIFHKKDNNNTQLNKKNKDNESTFHCCSRRNKVKPKSEKKEKNENEFLQVCDSTSNQKADDKDTEKPIKLIVKLVGSVLEESDEGYSIESEHNLRNFLFMLINLLKKEECCLVLPKGNNNTLYELVETIIHTKSKEYENIKFSSEDDIVKLISDFRTIECLLVHNGTRMDGKELEEYTDKNNNIIILKESENSTSFEEALNDNDVLKGKGKTGKSYVTIDIKKTSTETSIAQNILDSYLCKGILASTDFLILCIRLNQLDLAVQHGGLWKLDSPKSQAKDDKKNTRKQIVLLSKNLERYEFIKYLIQQGIKLKEYLKIEDILDDAKKDITHLKDKYLFQTKELDTEEQEKQKSDNNVDETDQSSNTRDDSEECKLFICAVLTENFKLALTLWRTLSRPTIAALYAIEIINDLKLLYKNDLTNHVSKLDKEIRFIHFFN</sequence>
<proteinExistence type="predicted"/>
<dbReference type="GeneID" id="129928957"/>
<dbReference type="Proteomes" id="UP001165740">
    <property type="component" value="Chromosome 11"/>
</dbReference>
<gene>
    <name evidence="3" type="primary">LOC129928957</name>
</gene>
<evidence type="ECO:0000313" key="2">
    <source>
        <dbReference type="Proteomes" id="UP001165740"/>
    </source>
</evidence>
<protein>
    <submittedName>
        <fullName evidence="3">Uncharacterized protein LOC129928957</fullName>
    </submittedName>
</protein>
<feature type="compositionally biased region" description="Basic and acidic residues" evidence="1">
    <location>
        <begin position="7"/>
        <end position="38"/>
    </location>
</feature>
<reference evidence="3" key="1">
    <citation type="submission" date="2025-08" db="UniProtKB">
        <authorList>
            <consortium name="RefSeq"/>
        </authorList>
    </citation>
    <scope>IDENTIFICATION</scope>
</reference>
<evidence type="ECO:0000313" key="3">
    <source>
        <dbReference type="RefSeq" id="XP_055901537.1"/>
    </source>
</evidence>
<organism evidence="2 3">
    <name type="scientific">Biomphalaria glabrata</name>
    <name type="common">Bloodfluke planorb</name>
    <name type="synonym">Freshwater snail</name>
    <dbReference type="NCBI Taxonomy" id="6526"/>
    <lineage>
        <taxon>Eukaryota</taxon>
        <taxon>Metazoa</taxon>
        <taxon>Spiralia</taxon>
        <taxon>Lophotrochozoa</taxon>
        <taxon>Mollusca</taxon>
        <taxon>Gastropoda</taxon>
        <taxon>Heterobranchia</taxon>
        <taxon>Euthyneura</taxon>
        <taxon>Panpulmonata</taxon>
        <taxon>Hygrophila</taxon>
        <taxon>Lymnaeoidea</taxon>
        <taxon>Planorbidae</taxon>
        <taxon>Biomphalaria</taxon>
    </lineage>
</organism>
<accession>A0A9W3BQ24</accession>
<dbReference type="AlphaFoldDB" id="A0A9W3BQ24"/>
<name>A0A9W3BQ24_BIOGL</name>
<evidence type="ECO:0000256" key="1">
    <source>
        <dbReference type="SAM" id="MobiDB-lite"/>
    </source>
</evidence>
<feature type="region of interest" description="Disordered" evidence="1">
    <location>
        <begin position="1"/>
        <end position="38"/>
    </location>
</feature>
<dbReference type="RefSeq" id="XP_055901537.1">
    <property type="nucleotide sequence ID" value="XM_056045562.1"/>
</dbReference>
<dbReference type="OrthoDB" id="10668064at2759"/>